<dbReference type="EMBL" id="VFNX01000001">
    <property type="protein sequence ID" value="TQK98199.1"/>
    <property type="molecule type" value="Genomic_DNA"/>
</dbReference>
<dbReference type="InterPro" id="IPR008538">
    <property type="entry name" value="Uma2"/>
</dbReference>
<dbReference type="Gene3D" id="3.90.1570.10">
    <property type="entry name" value="tt1808, chain A"/>
    <property type="match status" value="1"/>
</dbReference>
<evidence type="ECO:0000259" key="1">
    <source>
        <dbReference type="Pfam" id="PF05685"/>
    </source>
</evidence>
<evidence type="ECO:0000313" key="2">
    <source>
        <dbReference type="EMBL" id="TQK98199.1"/>
    </source>
</evidence>
<organism evidence="2 3">
    <name type="scientific">Streptomyces puniciscabiei</name>
    <dbReference type="NCBI Taxonomy" id="164348"/>
    <lineage>
        <taxon>Bacteria</taxon>
        <taxon>Bacillati</taxon>
        <taxon>Actinomycetota</taxon>
        <taxon>Actinomycetes</taxon>
        <taxon>Kitasatosporales</taxon>
        <taxon>Streptomycetaceae</taxon>
        <taxon>Streptomyces</taxon>
    </lineage>
</organism>
<proteinExistence type="predicted"/>
<name>A0A542UGK4_9ACTN</name>
<gene>
    <name evidence="2" type="ORF">FB563_3216</name>
</gene>
<keyword evidence="2" id="KW-0378">Hydrolase</keyword>
<keyword evidence="3" id="KW-1185">Reference proteome</keyword>
<dbReference type="InterPro" id="IPR012296">
    <property type="entry name" value="Nuclease_put_TT1808"/>
</dbReference>
<protein>
    <submittedName>
        <fullName evidence="2">Uma2 family endonuclease</fullName>
    </submittedName>
</protein>
<dbReference type="GO" id="GO:0004519">
    <property type="term" value="F:endonuclease activity"/>
    <property type="evidence" value="ECO:0007669"/>
    <property type="project" value="UniProtKB-KW"/>
</dbReference>
<evidence type="ECO:0000313" key="3">
    <source>
        <dbReference type="Proteomes" id="UP000318103"/>
    </source>
</evidence>
<dbReference type="Proteomes" id="UP000318103">
    <property type="component" value="Unassembled WGS sequence"/>
</dbReference>
<reference evidence="2 3" key="1">
    <citation type="submission" date="2019-06" db="EMBL/GenBank/DDBJ databases">
        <title>Sequencing the genomes of 1000 actinobacteria strains.</title>
        <authorList>
            <person name="Klenk H.-P."/>
        </authorList>
    </citation>
    <scope>NUCLEOTIDE SEQUENCE [LARGE SCALE GENOMIC DNA]</scope>
    <source>
        <strain evidence="2 3">DSM 41929</strain>
    </source>
</reference>
<dbReference type="InterPro" id="IPR011335">
    <property type="entry name" value="Restrct_endonuc-II-like"/>
</dbReference>
<dbReference type="PANTHER" id="PTHR35400">
    <property type="entry name" value="SLR1083 PROTEIN"/>
    <property type="match status" value="1"/>
</dbReference>
<dbReference type="AlphaFoldDB" id="A0A542UGK4"/>
<feature type="domain" description="Putative restriction endonuclease" evidence="1">
    <location>
        <begin position="47"/>
        <end position="218"/>
    </location>
</feature>
<keyword evidence="2" id="KW-0540">Nuclease</keyword>
<dbReference type="Pfam" id="PF05685">
    <property type="entry name" value="Uma2"/>
    <property type="match status" value="1"/>
</dbReference>
<keyword evidence="2" id="KW-0255">Endonuclease</keyword>
<sequence length="226" mass="25501">MTPDTEERPQMSVEDFEELVRRAPRELRYRLEFLGGRLCIRHGPLDVEEFEELAAAAPETVRLEYVNGKVVVKAMPDGNHGEIFMWLLRQCMQQRPELNLMPERGVKAEAYRKGRAITDGFLAPVGHFKGHGNWSDTDGALMAVEITSHDRDTDQRDRIDKPVGYAAAGIPVYLLIDRDSATVSVYSEPKEGRYLQCSTRPWGATVELPPPVGITLNTEDLKDYAD</sequence>
<dbReference type="RefSeq" id="WP_234357881.1">
    <property type="nucleotide sequence ID" value="NZ_JBPJFI010000001.1"/>
</dbReference>
<accession>A0A542UGK4</accession>
<dbReference type="CDD" id="cd06260">
    <property type="entry name" value="DUF820-like"/>
    <property type="match status" value="1"/>
</dbReference>
<dbReference type="SUPFAM" id="SSF52980">
    <property type="entry name" value="Restriction endonuclease-like"/>
    <property type="match status" value="1"/>
</dbReference>
<dbReference type="PANTHER" id="PTHR35400:SF3">
    <property type="entry name" value="SLL1072 PROTEIN"/>
    <property type="match status" value="1"/>
</dbReference>
<comment type="caution">
    <text evidence="2">The sequence shown here is derived from an EMBL/GenBank/DDBJ whole genome shotgun (WGS) entry which is preliminary data.</text>
</comment>
<dbReference type="STRING" id="164348.BFF78_23410"/>